<keyword evidence="1" id="KW-0175">Coiled coil</keyword>
<dbReference type="OrthoDB" id="3395451at2"/>
<dbReference type="EMBL" id="FMDM01000017">
    <property type="protein sequence ID" value="SCG76970.1"/>
    <property type="molecule type" value="Genomic_DNA"/>
</dbReference>
<gene>
    <name evidence="4" type="ORF">GA0070213_11772</name>
</gene>
<evidence type="ECO:0000313" key="4">
    <source>
        <dbReference type="EMBL" id="SCG76970.1"/>
    </source>
</evidence>
<feature type="compositionally biased region" description="Pro residues" evidence="2">
    <location>
        <begin position="75"/>
        <end position="124"/>
    </location>
</feature>
<feature type="compositionally biased region" description="Pro residues" evidence="2">
    <location>
        <begin position="26"/>
        <end position="45"/>
    </location>
</feature>
<evidence type="ECO:0000256" key="1">
    <source>
        <dbReference type="SAM" id="Coils"/>
    </source>
</evidence>
<accession>A0A1C5K2C6</accession>
<evidence type="ECO:0000256" key="2">
    <source>
        <dbReference type="SAM" id="MobiDB-lite"/>
    </source>
</evidence>
<feature type="coiled-coil region" evidence="1">
    <location>
        <begin position="206"/>
        <end position="247"/>
    </location>
</feature>
<reference evidence="5" key="1">
    <citation type="submission" date="2016-06" db="EMBL/GenBank/DDBJ databases">
        <authorList>
            <person name="Varghese N."/>
            <person name="Submissions Spin"/>
        </authorList>
    </citation>
    <scope>NUCLEOTIDE SEQUENCE [LARGE SCALE GENOMIC DNA]</scope>
    <source>
        <strain evidence="5">DSM 45647</strain>
    </source>
</reference>
<dbReference type="STRING" id="745366.GA0070213_11772"/>
<keyword evidence="5" id="KW-1185">Reference proteome</keyword>
<feature type="transmembrane region" description="Helical" evidence="3">
    <location>
        <begin position="165"/>
        <end position="187"/>
    </location>
</feature>
<evidence type="ECO:0000256" key="3">
    <source>
        <dbReference type="SAM" id="Phobius"/>
    </source>
</evidence>
<feature type="region of interest" description="Disordered" evidence="2">
    <location>
        <begin position="1"/>
        <end position="146"/>
    </location>
</feature>
<organism evidence="4 5">
    <name type="scientific">Micromonospora humi</name>
    <dbReference type="NCBI Taxonomy" id="745366"/>
    <lineage>
        <taxon>Bacteria</taxon>
        <taxon>Bacillati</taxon>
        <taxon>Actinomycetota</taxon>
        <taxon>Actinomycetes</taxon>
        <taxon>Micromonosporales</taxon>
        <taxon>Micromonosporaceae</taxon>
        <taxon>Micromonospora</taxon>
    </lineage>
</organism>
<feature type="compositionally biased region" description="Low complexity" evidence="2">
    <location>
        <begin position="130"/>
        <end position="146"/>
    </location>
</feature>
<keyword evidence="3" id="KW-1133">Transmembrane helix</keyword>
<protein>
    <submittedName>
        <fullName evidence="4">Uncharacterized protein</fullName>
    </submittedName>
</protein>
<dbReference type="Proteomes" id="UP000199360">
    <property type="component" value="Unassembled WGS sequence"/>
</dbReference>
<dbReference type="PRINTS" id="PR01217">
    <property type="entry name" value="PRICHEXTENSN"/>
</dbReference>
<dbReference type="AlphaFoldDB" id="A0A1C5K2C6"/>
<sequence>MSQPPSGAGDHPPQPPGGTVYGGRPAPSPDGPAQPDPTRPQPPVPGQYAPGAAPVPAPGQPMSAPPVSGAGHPPMSAPPVSVPGYGPPPAAGYPPMSAPPVPGPGPQPMSGPPVSGPGYGPPVSGPGYGPQPMSAPPAAGTPYGPAGYGPSADAPAGGGRGRSTVVLALVAGLLLVLGGVMTGLYVTTDGKLDRAERQVSQRDGTISANQREIEKLRGEMKTVQDRLADTEQDLTGTKNDRDEQARQKKVIASCLDKLTTAIAAASRGDKAAFEAANKGLDKVCDEAENYL</sequence>
<proteinExistence type="predicted"/>
<keyword evidence="3" id="KW-0472">Membrane</keyword>
<keyword evidence="3" id="KW-0812">Transmembrane</keyword>
<name>A0A1C5K2C6_9ACTN</name>
<evidence type="ECO:0000313" key="5">
    <source>
        <dbReference type="Proteomes" id="UP000199360"/>
    </source>
</evidence>